<comment type="similarity">
    <text evidence="4">Belongs to the TRAFAC class translation factor GTPase superfamily. Bms1-like GTPase family. TSR1 subfamily.</text>
</comment>
<accession>A0A0B7FEK0</accession>
<evidence type="ECO:0000256" key="1">
    <source>
        <dbReference type="ARBA" id="ARBA00004604"/>
    </source>
</evidence>
<dbReference type="GO" id="GO:0030688">
    <property type="term" value="C:preribosome, small subunit precursor"/>
    <property type="evidence" value="ECO:0007669"/>
    <property type="project" value="TreeGrafter"/>
</dbReference>
<evidence type="ECO:0000313" key="7">
    <source>
        <dbReference type="EMBL" id="CEL54588.1"/>
    </source>
</evidence>
<dbReference type="GO" id="GO:0003924">
    <property type="term" value="F:GTPase activity"/>
    <property type="evidence" value="ECO:0007669"/>
    <property type="project" value="TreeGrafter"/>
</dbReference>
<evidence type="ECO:0000313" key="8">
    <source>
        <dbReference type="Proteomes" id="UP000059188"/>
    </source>
</evidence>
<feature type="region of interest" description="Disordered" evidence="5">
    <location>
        <begin position="344"/>
        <end position="373"/>
    </location>
</feature>
<dbReference type="GO" id="GO:0000479">
    <property type="term" value="P:endonucleolytic cleavage of tricistronic rRNA transcript (SSU-rRNA, 5.8S rRNA, LSU-rRNA)"/>
    <property type="evidence" value="ECO:0007669"/>
    <property type="project" value="TreeGrafter"/>
</dbReference>
<dbReference type="InterPro" id="IPR030387">
    <property type="entry name" value="G_Bms1/Tsr1_dom"/>
</dbReference>
<feature type="compositionally biased region" description="Acidic residues" evidence="5">
    <location>
        <begin position="441"/>
        <end position="462"/>
    </location>
</feature>
<dbReference type="PANTHER" id="PTHR12858:SF1">
    <property type="entry name" value="PRE-RRNA-PROCESSING PROTEIN TSR1 HOMOLOG"/>
    <property type="match status" value="1"/>
</dbReference>
<evidence type="ECO:0000256" key="4">
    <source>
        <dbReference type="ARBA" id="ARBA00038288"/>
    </source>
</evidence>
<evidence type="ECO:0000256" key="5">
    <source>
        <dbReference type="SAM" id="MobiDB-lite"/>
    </source>
</evidence>
<protein>
    <submittedName>
        <fullName evidence="7">Ribosome biogenesis protein tsr1 homolog</fullName>
    </submittedName>
</protein>
<dbReference type="InterPro" id="IPR012948">
    <property type="entry name" value="AARP2CN"/>
</dbReference>
<evidence type="ECO:0000259" key="6">
    <source>
        <dbReference type="PROSITE" id="PS51714"/>
    </source>
</evidence>
<dbReference type="PROSITE" id="PS51714">
    <property type="entry name" value="G_BMS1"/>
    <property type="match status" value="1"/>
</dbReference>
<dbReference type="GO" id="GO:0005730">
    <property type="term" value="C:nucleolus"/>
    <property type="evidence" value="ECO:0007669"/>
    <property type="project" value="UniProtKB-SubCell"/>
</dbReference>
<gene>
    <name evidence="7" type="ORF">RSOLAG1IB_07192</name>
</gene>
<feature type="region of interest" description="Disordered" evidence="5">
    <location>
        <begin position="410"/>
        <end position="468"/>
    </location>
</feature>
<dbReference type="EMBL" id="LN679116">
    <property type="protein sequence ID" value="CEL54588.1"/>
    <property type="molecule type" value="Genomic_DNA"/>
</dbReference>
<dbReference type="SMART" id="SM01362">
    <property type="entry name" value="DUF663"/>
    <property type="match status" value="1"/>
</dbReference>
<dbReference type="OrthoDB" id="119302at2759"/>
<dbReference type="InterPro" id="IPR007034">
    <property type="entry name" value="BMS1_TSR1_C"/>
</dbReference>
<feature type="region of interest" description="Disordered" evidence="5">
    <location>
        <begin position="9"/>
        <end position="59"/>
    </location>
</feature>
<dbReference type="GO" id="GO:0000462">
    <property type="term" value="P:maturation of SSU-rRNA from tricistronic rRNA transcript (SSU-rRNA, 5.8S rRNA, LSU-rRNA)"/>
    <property type="evidence" value="ECO:0007669"/>
    <property type="project" value="TreeGrafter"/>
</dbReference>
<dbReference type="Proteomes" id="UP000059188">
    <property type="component" value="Unassembled WGS sequence"/>
</dbReference>
<dbReference type="GO" id="GO:0005525">
    <property type="term" value="F:GTP binding"/>
    <property type="evidence" value="ECO:0007669"/>
    <property type="project" value="TreeGrafter"/>
</dbReference>
<dbReference type="InterPro" id="IPR039761">
    <property type="entry name" value="Bms1/Tsr1"/>
</dbReference>
<evidence type="ECO:0000256" key="2">
    <source>
        <dbReference type="ARBA" id="ARBA00022517"/>
    </source>
</evidence>
<dbReference type="Pfam" id="PF04950">
    <property type="entry name" value="RIBIOP_C"/>
    <property type="match status" value="1"/>
</dbReference>
<dbReference type="Pfam" id="PF22298">
    <property type="entry name" value="Tsr1_G-like"/>
    <property type="match status" value="1"/>
</dbReference>
<dbReference type="PANTHER" id="PTHR12858">
    <property type="entry name" value="RIBOSOME BIOGENESIS PROTEIN"/>
    <property type="match status" value="1"/>
</dbReference>
<reference evidence="7 8" key="1">
    <citation type="submission" date="2014-11" db="EMBL/GenBank/DDBJ databases">
        <authorList>
            <person name="Wibberg Daniel"/>
        </authorList>
    </citation>
    <scope>NUCLEOTIDE SEQUENCE [LARGE SCALE GENOMIC DNA]</scope>
    <source>
        <strain evidence="7">Rhizoctonia solani AG1-IB 7/3/14</strain>
    </source>
</reference>
<keyword evidence="8" id="KW-1185">Reference proteome</keyword>
<proteinExistence type="inferred from homology"/>
<sequence>MTEISKFWTSITSKDMSGHHHRPTLKQQNKPFKSKHASKGSLKAAAKGRVGNSPKVQPAASVAIAQTKLNRKNAAKQNQLKKRAELADEGKIFHGSNAAPRIVAVVPLSPDVSSQQTALQIVKALGVDAPSAPESGTWIVEAPRFRTTLQFVILPYRQLYSTLDATHAADYTVLSLSPVTEVDNWGERLLRVLQSQGGLHNVVSTVSHPDGSRTQPTVQKSLLSFVQYFVPTQNKVFDLAAESDARNAARALCEGVPRTGPASASWRDGRSWVVAENVDWEENGELKITGVIRGSALTANRLVHIPTLGDFQISKILAAPRPRALKHSTEVTMDVAPTDITILAERQSSDADSLTSTNRPDEMANEQTWPTAEELAEGEAREAKALTMSVPAKKSKIKRVPRGTSTYQAAWIVDDADDEDDYDEDGNGNDDADMEAKPNAEEDQENEEEDMVELDEEAEDDQAMSVTNSKAGKSVAFEDMDVEEEARQLDTWRTREREDADDLAFPDEIDTPQDIPAHTRFARYRGLRSFRTSPWDPYENLPQDYARTFQFEDYARTERSVRRYEDEHAVKPGTRVVVCVEGVPRDVIRVYGPGRPLVMFTLLQHEHKFSVLNFTVQRNTEYNESVRSKDPMILCVGPRRFRTNPVYSQHTRGGGKGVNNVHKSERYLRHGDASVATIYGPIIFGKQPCTLLRETNDPEAPELVAYGSFHNTDAQRIIAKRIILTGHPFKVHKKTATVRYMFFNPDDVRYFAPIQLHTKHGRTGHIRESLGTHGYFKAHFDGPLTQMDTVCMSLYKRVYPRWSTLFKTEGGQAINDDVAMEE</sequence>
<comment type="subcellular location">
    <subcellularLocation>
        <location evidence="1">Nucleus</location>
        <location evidence="1">Nucleolus</location>
    </subcellularLocation>
</comment>
<dbReference type="GO" id="GO:0034511">
    <property type="term" value="F:U3 snoRNA binding"/>
    <property type="evidence" value="ECO:0007669"/>
    <property type="project" value="TreeGrafter"/>
</dbReference>
<dbReference type="STRING" id="1108050.A0A0B7FEK0"/>
<evidence type="ECO:0000256" key="3">
    <source>
        <dbReference type="ARBA" id="ARBA00023242"/>
    </source>
</evidence>
<feature type="domain" description="Bms1-type G" evidence="6">
    <location>
        <begin position="99"/>
        <end position="258"/>
    </location>
</feature>
<dbReference type="AlphaFoldDB" id="A0A0B7FEK0"/>
<name>A0A0B7FEK0_THACB</name>
<keyword evidence="2" id="KW-0690">Ribosome biogenesis</keyword>
<feature type="compositionally biased region" description="Acidic residues" evidence="5">
    <location>
        <begin position="414"/>
        <end position="433"/>
    </location>
</feature>
<keyword evidence="3" id="KW-0539">Nucleus</keyword>
<organism evidence="7 8">
    <name type="scientific">Thanatephorus cucumeris (strain AG1-IB / isolate 7/3/14)</name>
    <name type="common">Lettuce bottom rot fungus</name>
    <name type="synonym">Rhizoctonia solani</name>
    <dbReference type="NCBI Taxonomy" id="1108050"/>
    <lineage>
        <taxon>Eukaryota</taxon>
        <taxon>Fungi</taxon>
        <taxon>Dikarya</taxon>
        <taxon>Basidiomycota</taxon>
        <taxon>Agaricomycotina</taxon>
        <taxon>Agaricomycetes</taxon>
        <taxon>Cantharellales</taxon>
        <taxon>Ceratobasidiaceae</taxon>
        <taxon>Rhizoctonia</taxon>
        <taxon>Rhizoctonia solani AG-1</taxon>
    </lineage>
</organism>
<dbReference type="SMART" id="SM00785">
    <property type="entry name" value="AARP2CN"/>
    <property type="match status" value="1"/>
</dbReference>
<dbReference type="Pfam" id="PF08142">
    <property type="entry name" value="AARP2CN"/>
    <property type="match status" value="1"/>
</dbReference>